<dbReference type="PROSITE" id="PS50888">
    <property type="entry name" value="BHLH"/>
    <property type="match status" value="1"/>
</dbReference>
<evidence type="ECO:0000259" key="2">
    <source>
        <dbReference type="PROSITE" id="PS50888"/>
    </source>
</evidence>
<dbReference type="STRING" id="1231657.A0A1Y1Z2Q0"/>
<dbReference type="Pfam" id="PF00010">
    <property type="entry name" value="HLH"/>
    <property type="match status" value="1"/>
</dbReference>
<organism evidence="3 4">
    <name type="scientific">Clohesyomyces aquaticus</name>
    <dbReference type="NCBI Taxonomy" id="1231657"/>
    <lineage>
        <taxon>Eukaryota</taxon>
        <taxon>Fungi</taxon>
        <taxon>Dikarya</taxon>
        <taxon>Ascomycota</taxon>
        <taxon>Pezizomycotina</taxon>
        <taxon>Dothideomycetes</taxon>
        <taxon>Pleosporomycetidae</taxon>
        <taxon>Pleosporales</taxon>
        <taxon>Lindgomycetaceae</taxon>
        <taxon>Clohesyomyces</taxon>
    </lineage>
</organism>
<gene>
    <name evidence="3" type="ORF">BCR34DRAFT_604859</name>
</gene>
<dbReference type="InterPro" id="IPR036638">
    <property type="entry name" value="HLH_DNA-bd_sf"/>
</dbReference>
<accession>A0A1Y1Z2Q0</accession>
<dbReference type="SUPFAM" id="SSF47459">
    <property type="entry name" value="HLH, helix-loop-helix DNA-binding domain"/>
    <property type="match status" value="1"/>
</dbReference>
<dbReference type="CDD" id="cd00083">
    <property type="entry name" value="bHLH_SF"/>
    <property type="match status" value="1"/>
</dbReference>
<dbReference type="Proteomes" id="UP000193144">
    <property type="component" value="Unassembled WGS sequence"/>
</dbReference>
<feature type="domain" description="BHLH" evidence="2">
    <location>
        <begin position="14"/>
        <end position="66"/>
    </location>
</feature>
<proteinExistence type="predicted"/>
<keyword evidence="4" id="KW-1185">Reference proteome</keyword>
<dbReference type="InterPro" id="IPR011598">
    <property type="entry name" value="bHLH_dom"/>
</dbReference>
<evidence type="ECO:0000313" key="4">
    <source>
        <dbReference type="Proteomes" id="UP000193144"/>
    </source>
</evidence>
<evidence type="ECO:0000256" key="1">
    <source>
        <dbReference type="SAM" id="MobiDB-lite"/>
    </source>
</evidence>
<dbReference type="OrthoDB" id="8964853at2759"/>
<protein>
    <recommendedName>
        <fullName evidence="2">BHLH domain-containing protein</fullName>
    </recommendedName>
</protein>
<comment type="caution">
    <text evidence="3">The sequence shown here is derived from an EMBL/GenBank/DDBJ whole genome shotgun (WGS) entry which is preliminary data.</text>
</comment>
<evidence type="ECO:0000313" key="3">
    <source>
        <dbReference type="EMBL" id="ORY04479.1"/>
    </source>
</evidence>
<dbReference type="AlphaFoldDB" id="A0A1Y1Z2Q0"/>
<dbReference type="EMBL" id="MCFA01000135">
    <property type="protein sequence ID" value="ORY04479.1"/>
    <property type="molecule type" value="Genomic_DNA"/>
</dbReference>
<sequence length="309" mass="34625">MASKKKRVRVWTPEDRAAHRIFERSRREAFNDSLIELAKQLPSLARTRRLNKHLIVDHSIARHRSQRQLCLAVTRELRGILTERDELLAEVNQWRSASGAPIMPRNAKPMGEQLQRFARLENETFGTFPNGFGENPAANGSSDDHEAHEMANEDSRLQPHPSDELSAQDFFPSHRLLNPSFQPVDICTGEFTDLAVRSTASLNGGVYQGDALTCMDTIHNLSQTYNNISVDYPTGPTTAVQNLLIDTVASTTGHARLPHDIPGLFTPRITGYVQNPNDIFADLRYESLDQPIISNPQEGFYVQGPASRT</sequence>
<dbReference type="GO" id="GO:0046983">
    <property type="term" value="F:protein dimerization activity"/>
    <property type="evidence" value="ECO:0007669"/>
    <property type="project" value="InterPro"/>
</dbReference>
<name>A0A1Y1Z2Q0_9PLEO</name>
<feature type="compositionally biased region" description="Basic and acidic residues" evidence="1">
    <location>
        <begin position="142"/>
        <end position="163"/>
    </location>
</feature>
<reference evidence="3 4" key="1">
    <citation type="submission" date="2016-07" db="EMBL/GenBank/DDBJ databases">
        <title>Pervasive Adenine N6-methylation of Active Genes in Fungi.</title>
        <authorList>
            <consortium name="DOE Joint Genome Institute"/>
            <person name="Mondo S.J."/>
            <person name="Dannebaum R.O."/>
            <person name="Kuo R.C."/>
            <person name="Labutti K."/>
            <person name="Haridas S."/>
            <person name="Kuo A."/>
            <person name="Salamov A."/>
            <person name="Ahrendt S.R."/>
            <person name="Lipzen A."/>
            <person name="Sullivan W."/>
            <person name="Andreopoulos W.B."/>
            <person name="Clum A."/>
            <person name="Lindquist E."/>
            <person name="Daum C."/>
            <person name="Ramamoorthy G.K."/>
            <person name="Gryganskyi A."/>
            <person name="Culley D."/>
            <person name="Magnuson J.K."/>
            <person name="James T.Y."/>
            <person name="O'Malley M.A."/>
            <person name="Stajich J.E."/>
            <person name="Spatafora J.W."/>
            <person name="Visel A."/>
            <person name="Grigoriev I.V."/>
        </authorList>
    </citation>
    <scope>NUCLEOTIDE SEQUENCE [LARGE SCALE GENOMIC DNA]</scope>
    <source>
        <strain evidence="3 4">CBS 115471</strain>
    </source>
</reference>
<dbReference type="Gene3D" id="4.10.280.10">
    <property type="entry name" value="Helix-loop-helix DNA-binding domain"/>
    <property type="match status" value="1"/>
</dbReference>
<feature type="region of interest" description="Disordered" evidence="1">
    <location>
        <begin position="128"/>
        <end position="163"/>
    </location>
</feature>